<sequence>MGGDLIESIKKTLLILFSACCLCTSVFAQTKMNASQPIKDTVFRVYGNWDACEDFIEENNIIYPLKCASLVEDKGIIATYQIPRIITRKYYTWESFQKADSYIEKFNLRYDMKEAKRLGKSQVFAVTYELKGQ</sequence>
<organism evidence="2 3">
    <name type="scientific">Defluviitalea raffinosedens</name>
    <dbReference type="NCBI Taxonomy" id="1450156"/>
    <lineage>
        <taxon>Bacteria</taxon>
        <taxon>Bacillati</taxon>
        <taxon>Bacillota</taxon>
        <taxon>Clostridia</taxon>
        <taxon>Lachnospirales</taxon>
        <taxon>Defluviitaleaceae</taxon>
        <taxon>Defluviitalea</taxon>
    </lineage>
</organism>
<evidence type="ECO:0000313" key="2">
    <source>
        <dbReference type="EMBL" id="KAE9631184.1"/>
    </source>
</evidence>
<keyword evidence="1" id="KW-0732">Signal</keyword>
<gene>
    <name evidence="2" type="ORF">GND95_11670</name>
</gene>
<dbReference type="AlphaFoldDB" id="A0A7C8HDG3"/>
<protein>
    <submittedName>
        <fullName evidence="2">Uncharacterized protein</fullName>
    </submittedName>
</protein>
<name>A0A7C8HDG3_9FIRM</name>
<keyword evidence="3" id="KW-1185">Reference proteome</keyword>
<feature type="chain" id="PRO_5028934649" evidence="1">
    <location>
        <begin position="29"/>
        <end position="133"/>
    </location>
</feature>
<proteinExistence type="predicted"/>
<reference evidence="2 3" key="1">
    <citation type="submission" date="2019-12" db="EMBL/GenBank/DDBJ databases">
        <title>Defluviitalea raffinosedens, isolated from a biogas fermenter, genome sequencing and characterization.</title>
        <authorList>
            <person name="Rettenmaier R."/>
            <person name="Schneider M."/>
            <person name="Neuhaus K."/>
            <person name="Liebl W."/>
            <person name="Zverlov V."/>
        </authorList>
    </citation>
    <scope>NUCLEOTIDE SEQUENCE [LARGE SCALE GENOMIC DNA]</scope>
    <source>
        <strain evidence="2 3">249c-K6</strain>
    </source>
</reference>
<feature type="signal peptide" evidence="1">
    <location>
        <begin position="1"/>
        <end position="28"/>
    </location>
</feature>
<accession>A0A7C8HDG3</accession>
<evidence type="ECO:0000256" key="1">
    <source>
        <dbReference type="SAM" id="SignalP"/>
    </source>
</evidence>
<dbReference type="RefSeq" id="WP_158741335.1">
    <property type="nucleotide sequence ID" value="NZ_WSLF01000013.1"/>
</dbReference>
<dbReference type="Proteomes" id="UP000483018">
    <property type="component" value="Unassembled WGS sequence"/>
</dbReference>
<comment type="caution">
    <text evidence="2">The sequence shown here is derived from an EMBL/GenBank/DDBJ whole genome shotgun (WGS) entry which is preliminary data.</text>
</comment>
<dbReference type="EMBL" id="WSLF01000013">
    <property type="protein sequence ID" value="KAE9631184.1"/>
    <property type="molecule type" value="Genomic_DNA"/>
</dbReference>
<evidence type="ECO:0000313" key="3">
    <source>
        <dbReference type="Proteomes" id="UP000483018"/>
    </source>
</evidence>